<keyword evidence="3" id="KW-1185">Reference proteome</keyword>
<protein>
    <submittedName>
        <fullName evidence="1">Uncharacterized protein</fullName>
    </submittedName>
</protein>
<dbReference type="EMBL" id="BMAV01018601">
    <property type="protein sequence ID" value="GFY71066.1"/>
    <property type="molecule type" value="Genomic_DNA"/>
</dbReference>
<accession>A0A8X7CBR5</accession>
<proteinExistence type="predicted"/>
<comment type="caution">
    <text evidence="1">The sequence shown here is derived from an EMBL/GenBank/DDBJ whole genome shotgun (WGS) entry which is preliminary data.</text>
</comment>
<organism evidence="1 3">
    <name type="scientific">Trichonephila inaurata madagascariensis</name>
    <dbReference type="NCBI Taxonomy" id="2747483"/>
    <lineage>
        <taxon>Eukaryota</taxon>
        <taxon>Metazoa</taxon>
        <taxon>Ecdysozoa</taxon>
        <taxon>Arthropoda</taxon>
        <taxon>Chelicerata</taxon>
        <taxon>Arachnida</taxon>
        <taxon>Araneae</taxon>
        <taxon>Araneomorphae</taxon>
        <taxon>Entelegynae</taxon>
        <taxon>Araneoidea</taxon>
        <taxon>Nephilidae</taxon>
        <taxon>Trichonephila</taxon>
        <taxon>Trichonephila inaurata</taxon>
    </lineage>
</organism>
<sequence>MFVKRHQIYHSAYLITPHDRTYRIIYHHLGSKPHLQATIFPAEAKGSISRGNLRNIYECLGSSCELIWLCEQSESKSGNSTKLGNMNHSQ</sequence>
<name>A0A8X7CBR5_9ARAC</name>
<evidence type="ECO:0000313" key="2">
    <source>
        <dbReference type="EMBL" id="GFY71066.1"/>
    </source>
</evidence>
<dbReference type="AlphaFoldDB" id="A0A8X7CBR5"/>
<evidence type="ECO:0000313" key="1">
    <source>
        <dbReference type="EMBL" id="GFY63513.1"/>
    </source>
</evidence>
<evidence type="ECO:0000313" key="3">
    <source>
        <dbReference type="Proteomes" id="UP000886998"/>
    </source>
</evidence>
<reference evidence="1" key="1">
    <citation type="submission" date="2020-08" db="EMBL/GenBank/DDBJ databases">
        <title>Multicomponent nature underlies the extraordinary mechanical properties of spider dragline silk.</title>
        <authorList>
            <person name="Kono N."/>
            <person name="Nakamura H."/>
            <person name="Mori M."/>
            <person name="Yoshida Y."/>
            <person name="Ohtoshi R."/>
            <person name="Malay A.D."/>
            <person name="Moran D.A.P."/>
            <person name="Tomita M."/>
            <person name="Numata K."/>
            <person name="Arakawa K."/>
        </authorList>
    </citation>
    <scope>NUCLEOTIDE SEQUENCE</scope>
</reference>
<dbReference type="Proteomes" id="UP000886998">
    <property type="component" value="Unassembled WGS sequence"/>
</dbReference>
<dbReference type="EMBL" id="BMAV01014806">
    <property type="protein sequence ID" value="GFY63513.1"/>
    <property type="molecule type" value="Genomic_DNA"/>
</dbReference>
<gene>
    <name evidence="2" type="ORF">TNIN_247321</name>
    <name evidence="1" type="ORF">TNIN_353811</name>
</gene>